<feature type="transmembrane region" description="Helical" evidence="1">
    <location>
        <begin position="36"/>
        <end position="57"/>
    </location>
</feature>
<dbReference type="InterPro" id="IPR018490">
    <property type="entry name" value="cNMP-bd_dom_sf"/>
</dbReference>
<proteinExistence type="predicted"/>
<dbReference type="GO" id="GO:0098855">
    <property type="term" value="C:HCN channel complex"/>
    <property type="evidence" value="ECO:0007669"/>
    <property type="project" value="TreeGrafter"/>
</dbReference>
<dbReference type="Gene3D" id="2.60.120.10">
    <property type="entry name" value="Jelly Rolls"/>
    <property type="match status" value="1"/>
</dbReference>
<dbReference type="InterPro" id="IPR051413">
    <property type="entry name" value="K/Na_HCN_channel"/>
</dbReference>
<dbReference type="SUPFAM" id="SSF51206">
    <property type="entry name" value="cAMP-binding domain-like"/>
    <property type="match status" value="1"/>
</dbReference>
<dbReference type="PANTHER" id="PTHR45689">
    <property type="entry name" value="I[[H]] CHANNEL, ISOFORM E"/>
    <property type="match status" value="1"/>
</dbReference>
<dbReference type="GO" id="GO:0035725">
    <property type="term" value="P:sodium ion transmembrane transport"/>
    <property type="evidence" value="ECO:0007669"/>
    <property type="project" value="TreeGrafter"/>
</dbReference>
<gene>
    <name evidence="3" type="ORF">TTHERM_000279878</name>
</gene>
<dbReference type="Gene3D" id="1.10.287.630">
    <property type="entry name" value="Helix hairpin bin"/>
    <property type="match status" value="1"/>
</dbReference>
<dbReference type="Pfam" id="PF07885">
    <property type="entry name" value="Ion_trans_2"/>
    <property type="match status" value="1"/>
</dbReference>
<dbReference type="GeneID" id="24438175"/>
<dbReference type="KEGG" id="tet:TTHERM_000279878"/>
<protein>
    <submittedName>
        <fullName evidence="3">Cation channel family protein, putative</fullName>
    </submittedName>
</protein>
<organism evidence="3 4">
    <name type="scientific">Tetrahymena thermophila (strain SB210)</name>
    <dbReference type="NCBI Taxonomy" id="312017"/>
    <lineage>
        <taxon>Eukaryota</taxon>
        <taxon>Sar</taxon>
        <taxon>Alveolata</taxon>
        <taxon>Ciliophora</taxon>
        <taxon>Intramacronucleata</taxon>
        <taxon>Oligohymenophorea</taxon>
        <taxon>Hymenostomatida</taxon>
        <taxon>Tetrahymenina</taxon>
        <taxon>Tetrahymenidae</taxon>
        <taxon>Tetrahymena</taxon>
    </lineage>
</organism>
<dbReference type="SUPFAM" id="SSF81324">
    <property type="entry name" value="Voltage-gated potassium channels"/>
    <property type="match status" value="1"/>
</dbReference>
<accession>W7XJ51</accession>
<dbReference type="InParanoid" id="W7XJ51"/>
<evidence type="ECO:0000259" key="2">
    <source>
        <dbReference type="Pfam" id="PF07885"/>
    </source>
</evidence>
<dbReference type="OrthoDB" id="426293at2759"/>
<keyword evidence="1" id="KW-1133">Transmembrane helix</keyword>
<dbReference type="PANTHER" id="PTHR45689:SF5">
    <property type="entry name" value="I[[H]] CHANNEL, ISOFORM E"/>
    <property type="match status" value="1"/>
</dbReference>
<feature type="transmembrane region" description="Helical" evidence="1">
    <location>
        <begin position="114"/>
        <end position="131"/>
    </location>
</feature>
<dbReference type="AlphaFoldDB" id="W7XJ51"/>
<dbReference type="RefSeq" id="XP_012653606.1">
    <property type="nucleotide sequence ID" value="XM_012798152.1"/>
</dbReference>
<evidence type="ECO:0000256" key="1">
    <source>
        <dbReference type="SAM" id="Phobius"/>
    </source>
</evidence>
<dbReference type="GO" id="GO:0005249">
    <property type="term" value="F:voltage-gated potassium channel activity"/>
    <property type="evidence" value="ECO:0007669"/>
    <property type="project" value="TreeGrafter"/>
</dbReference>
<evidence type="ECO:0000313" key="4">
    <source>
        <dbReference type="Proteomes" id="UP000009168"/>
    </source>
</evidence>
<feature type="transmembrane region" description="Helical" evidence="1">
    <location>
        <begin position="85"/>
        <end position="102"/>
    </location>
</feature>
<dbReference type="InterPro" id="IPR013099">
    <property type="entry name" value="K_chnl_dom"/>
</dbReference>
<dbReference type="Gene3D" id="1.10.287.70">
    <property type="match status" value="1"/>
</dbReference>
<dbReference type="EMBL" id="GG662656">
    <property type="protein sequence ID" value="EWS73859.1"/>
    <property type="molecule type" value="Genomic_DNA"/>
</dbReference>
<reference evidence="4" key="1">
    <citation type="journal article" date="2006" name="PLoS Biol.">
        <title>Macronuclear genome sequence of the ciliate Tetrahymena thermophila, a model eukaryote.</title>
        <authorList>
            <person name="Eisen J.A."/>
            <person name="Coyne R.S."/>
            <person name="Wu M."/>
            <person name="Wu D."/>
            <person name="Thiagarajan M."/>
            <person name="Wortman J.R."/>
            <person name="Badger J.H."/>
            <person name="Ren Q."/>
            <person name="Amedeo P."/>
            <person name="Jones K.M."/>
            <person name="Tallon L.J."/>
            <person name="Delcher A.L."/>
            <person name="Salzberg S.L."/>
            <person name="Silva J.C."/>
            <person name="Haas B.J."/>
            <person name="Majoros W.H."/>
            <person name="Farzad M."/>
            <person name="Carlton J.M."/>
            <person name="Smith R.K. Jr."/>
            <person name="Garg J."/>
            <person name="Pearlman R.E."/>
            <person name="Karrer K.M."/>
            <person name="Sun L."/>
            <person name="Manning G."/>
            <person name="Elde N.C."/>
            <person name="Turkewitz A.P."/>
            <person name="Asai D.J."/>
            <person name="Wilkes D.E."/>
            <person name="Wang Y."/>
            <person name="Cai H."/>
            <person name="Collins K."/>
            <person name="Stewart B.A."/>
            <person name="Lee S.R."/>
            <person name="Wilamowska K."/>
            <person name="Weinberg Z."/>
            <person name="Ruzzo W.L."/>
            <person name="Wloga D."/>
            <person name="Gaertig J."/>
            <person name="Frankel J."/>
            <person name="Tsao C.-C."/>
            <person name="Gorovsky M.A."/>
            <person name="Keeling P.J."/>
            <person name="Waller R.F."/>
            <person name="Patron N.J."/>
            <person name="Cherry J.M."/>
            <person name="Stover N.A."/>
            <person name="Krieger C.J."/>
            <person name="del Toro C."/>
            <person name="Ryder H.F."/>
            <person name="Williamson S.C."/>
            <person name="Barbeau R.A."/>
            <person name="Hamilton E.P."/>
            <person name="Orias E."/>
        </authorList>
    </citation>
    <scope>NUCLEOTIDE SEQUENCE [LARGE SCALE GENOMIC DNA]</scope>
    <source>
        <strain evidence="4">SB210</strain>
    </source>
</reference>
<name>W7XJ51_TETTS</name>
<feature type="domain" description="Potassium channel" evidence="2">
    <location>
        <begin position="57"/>
        <end position="138"/>
    </location>
</feature>
<keyword evidence="4" id="KW-1185">Reference proteome</keyword>
<sequence>MLRVLFMIKVLTFYDIIEKFTESVQFSPKYNLCIKLATLLVEVIILCHLFACIWYSLGYYQESYGIYQNWLRSQNLQDQLVRTKYISSLYFSVITIGTIGYGDILPQNEIERGVLACMAIMACGIFAYILSNIQNVYRKYNQKQKAYIKSLTDLNNFMTNRSVNPILQQMARKYLKYIHDQNFRKGEVPCESLNVLSKHLREEITSEIFNKTINQIKFFKQFSQQFKQQLAQRMTEYTYGPDEIIFKMNSQQEPQIIFILKGSIEISIDQGKYFKYNKEKQKEPFHVCKPNQTLGEYEFVSQSQVSSFNARSIGITTTHQLKLSEFLEILKQYSNDRETYQQLKDSINLYERYSICNINCYSCKSSKHLTNECPIFFYKPNKQRIINLESRDQEDYIKNFHRSKNRLKFSSLLYQNGIAITSLAFQQENQDEMCFFTSMKSLEDYQDDKKNFLQQTKSQKLISNCDEGALENISSQEILAPKRDQDFKIQTETSTSQLNLKDNLSEIKISFLELQQVDKSQNKSQFMSIHKKFKDIDENIKLYSSNKLDEEKSDITLKLFDARKKVHKKKTNFTSQQYHFQTKHFKNQSDQKEELQEDDLITETMRSYTRYMIHNNIEVILRKIRIQGFKAKEKTKKINFTKC</sequence>
<dbReference type="GO" id="GO:0003254">
    <property type="term" value="P:regulation of membrane depolarization"/>
    <property type="evidence" value="ECO:0007669"/>
    <property type="project" value="TreeGrafter"/>
</dbReference>
<keyword evidence="1" id="KW-0472">Membrane</keyword>
<dbReference type="Proteomes" id="UP000009168">
    <property type="component" value="Unassembled WGS sequence"/>
</dbReference>
<dbReference type="InterPro" id="IPR014710">
    <property type="entry name" value="RmlC-like_jellyroll"/>
</dbReference>
<evidence type="ECO:0000313" key="3">
    <source>
        <dbReference type="EMBL" id="EWS73859.1"/>
    </source>
</evidence>
<keyword evidence="1" id="KW-0812">Transmembrane</keyword>